<accession>A0A8T2PL49</accession>
<dbReference type="GO" id="GO:0006644">
    <property type="term" value="P:phospholipid metabolic process"/>
    <property type="evidence" value="ECO:0007669"/>
    <property type="project" value="InterPro"/>
</dbReference>
<feature type="compositionally biased region" description="Basic residues" evidence="3">
    <location>
        <begin position="277"/>
        <end position="304"/>
    </location>
</feature>
<feature type="region of interest" description="Disordered" evidence="3">
    <location>
        <begin position="601"/>
        <end position="666"/>
    </location>
</feature>
<feature type="compositionally biased region" description="Basic residues" evidence="3">
    <location>
        <begin position="424"/>
        <end position="438"/>
    </location>
</feature>
<dbReference type="InterPro" id="IPR036444">
    <property type="entry name" value="PLipase_A2_dom_sf"/>
</dbReference>
<keyword evidence="6" id="KW-1185">Reference proteome</keyword>
<sequence>MDLAGKIPKGPLARLKDMFEKWVNRKLRTKEEIEELSIPGQYFKEENGGIRGNLRSQHRLRCPCRLPAYEGCCLKDRGAESATGSDVVDLVYEKKHRPVQDDRRRVKRATLAKFCTVLSEASLTLEHSGEFAETDKCCRVHDHCPYVIHPFSTKFGYTNFKWHSICHCDCDNACKQYDKIPVAVTKESIPYDFGGIDVIDELTIAPRTQKTPNNEQEGKTESTTQPTTSGSQANTPEAPSLGNVVTAAEDFIKVLATVSSSHSSTETTKGEAQGADKKKKSKAGKKRKNQRRKGKGKGKKRRRLITTASRTEETAAALPSCPGAELVMDRNSPVILDPKPNSSVNNYVDNVLDLGSREEIPSNVTNNKSERMVEVDGHSSTTAPLNGAVKTETTEQKPQVVENQTEQISLSLRASPSTDTQFKAQKKRSKERRGKKKNIKITPGLSTIAPTLSSIIKDKAQRMTDDRAGTTAAMATAEMKPTTGTRLSTQHFPFTPTTASARTVTPLKVKRHSRASLLSGLSTEVTISPIMLRIFSIPGSLLSPLLALLVPIMLHDSGEELTFDQASGSSAFPHKELPTAMRELQCHNIHPLRSQAISLQFPSSSSFSSPPPTGLSHSPHFPFAPTRSRSLASPQPRTLGSVTPRPSPSEEPQGMQRPRAARKAEQFSKCVSIPSAPMNVDDMALMPIHIQCVTLFFTLPQTQHD</sequence>
<feature type="region of interest" description="Disordered" evidence="3">
    <location>
        <begin position="204"/>
        <end position="240"/>
    </location>
</feature>
<evidence type="ECO:0000259" key="4">
    <source>
        <dbReference type="PROSITE" id="PS50804"/>
    </source>
</evidence>
<name>A0A8T2PL49_9TELE</name>
<feature type="compositionally biased region" description="Polar residues" evidence="3">
    <location>
        <begin position="627"/>
        <end position="641"/>
    </location>
</feature>
<feature type="region of interest" description="Disordered" evidence="3">
    <location>
        <begin position="259"/>
        <end position="317"/>
    </location>
</feature>
<proteinExistence type="predicted"/>
<dbReference type="AlphaFoldDB" id="A0A8T2PL49"/>
<dbReference type="SUPFAM" id="SSF48619">
    <property type="entry name" value="Phospholipase A2, PLA2"/>
    <property type="match status" value="1"/>
</dbReference>
<dbReference type="Pfam" id="PF05826">
    <property type="entry name" value="Phospholip_A2_2"/>
    <property type="match status" value="1"/>
</dbReference>
<evidence type="ECO:0000256" key="1">
    <source>
        <dbReference type="ARBA" id="ARBA00004613"/>
    </source>
</evidence>
<dbReference type="GO" id="GO:0004623">
    <property type="term" value="F:phospholipase A2 activity"/>
    <property type="evidence" value="ECO:0007669"/>
    <property type="project" value="InterPro"/>
</dbReference>
<feature type="domain" description="SCAN box" evidence="4">
    <location>
        <begin position="8"/>
        <end position="58"/>
    </location>
</feature>
<dbReference type="GO" id="GO:0005576">
    <property type="term" value="C:extracellular region"/>
    <property type="evidence" value="ECO:0007669"/>
    <property type="project" value="UniProtKB-SubCell"/>
</dbReference>
<dbReference type="InterPro" id="IPR003309">
    <property type="entry name" value="SCAN_dom"/>
</dbReference>
<protein>
    <recommendedName>
        <fullName evidence="4">SCAN box domain-containing protein</fullName>
    </recommendedName>
</protein>
<dbReference type="Proteomes" id="UP000824540">
    <property type="component" value="Unassembled WGS sequence"/>
</dbReference>
<evidence type="ECO:0000256" key="2">
    <source>
        <dbReference type="ARBA" id="ARBA00022525"/>
    </source>
</evidence>
<dbReference type="PROSITE" id="PS50804">
    <property type="entry name" value="SCAN_BOX"/>
    <property type="match status" value="1"/>
</dbReference>
<evidence type="ECO:0000313" key="5">
    <source>
        <dbReference type="EMBL" id="KAG9352706.1"/>
    </source>
</evidence>
<feature type="compositionally biased region" description="Polar residues" evidence="3">
    <location>
        <begin position="206"/>
        <end position="237"/>
    </location>
</feature>
<dbReference type="GO" id="GO:0050482">
    <property type="term" value="P:arachidonate secretion"/>
    <property type="evidence" value="ECO:0007669"/>
    <property type="project" value="InterPro"/>
</dbReference>
<dbReference type="EMBL" id="JAFBMS010000005">
    <property type="protein sequence ID" value="KAG9352706.1"/>
    <property type="molecule type" value="Genomic_DNA"/>
</dbReference>
<keyword evidence="2" id="KW-0964">Secreted</keyword>
<reference evidence="5" key="1">
    <citation type="thesis" date="2021" institute="BYU ScholarsArchive" country="Provo, UT, USA">
        <title>Applications of and Algorithms for Genome Assembly and Genomic Analyses with an Emphasis on Marine Teleosts.</title>
        <authorList>
            <person name="Pickett B.D."/>
        </authorList>
    </citation>
    <scope>NUCLEOTIDE SEQUENCE</scope>
    <source>
        <strain evidence="5">HI-2016</strain>
    </source>
</reference>
<dbReference type="OrthoDB" id="6075074at2759"/>
<feature type="compositionally biased region" description="Polar residues" evidence="3">
    <location>
        <begin position="401"/>
        <end position="423"/>
    </location>
</feature>
<dbReference type="Gene3D" id="1.20.90.10">
    <property type="entry name" value="Phospholipase A2 domain"/>
    <property type="match status" value="1"/>
</dbReference>
<dbReference type="InterPro" id="IPR016090">
    <property type="entry name" value="PLA2-like_dom"/>
</dbReference>
<organism evidence="5 6">
    <name type="scientific">Albula glossodonta</name>
    <name type="common">roundjaw bonefish</name>
    <dbReference type="NCBI Taxonomy" id="121402"/>
    <lineage>
        <taxon>Eukaryota</taxon>
        <taxon>Metazoa</taxon>
        <taxon>Chordata</taxon>
        <taxon>Craniata</taxon>
        <taxon>Vertebrata</taxon>
        <taxon>Euteleostomi</taxon>
        <taxon>Actinopterygii</taxon>
        <taxon>Neopterygii</taxon>
        <taxon>Teleostei</taxon>
        <taxon>Albuliformes</taxon>
        <taxon>Albulidae</taxon>
        <taxon>Albula</taxon>
    </lineage>
</organism>
<feature type="region of interest" description="Disordered" evidence="3">
    <location>
        <begin position="371"/>
        <end position="438"/>
    </location>
</feature>
<feature type="compositionally biased region" description="Low complexity" evidence="3">
    <location>
        <begin position="306"/>
        <end position="317"/>
    </location>
</feature>
<dbReference type="PROSITE" id="PS00118">
    <property type="entry name" value="PA2_HIS"/>
    <property type="match status" value="1"/>
</dbReference>
<dbReference type="PANTHER" id="PTHR12253">
    <property type="entry name" value="RH14732P"/>
    <property type="match status" value="1"/>
</dbReference>
<evidence type="ECO:0000256" key="3">
    <source>
        <dbReference type="SAM" id="MobiDB-lite"/>
    </source>
</evidence>
<comment type="caution">
    <text evidence="5">The sequence shown here is derived from an EMBL/GenBank/DDBJ whole genome shotgun (WGS) entry which is preliminary data.</text>
</comment>
<dbReference type="InterPro" id="IPR033113">
    <property type="entry name" value="PLA2_histidine"/>
</dbReference>
<gene>
    <name evidence="5" type="ORF">JZ751_021120</name>
</gene>
<comment type="subcellular location">
    <subcellularLocation>
        <location evidence="1">Secreted</location>
    </subcellularLocation>
</comment>
<evidence type="ECO:0000313" key="6">
    <source>
        <dbReference type="Proteomes" id="UP000824540"/>
    </source>
</evidence>